<dbReference type="PANTHER" id="PTHR43383:SF2">
    <property type="entry name" value="AMIDOHYDROLASE 2 FAMILY PROTEIN"/>
    <property type="match status" value="1"/>
</dbReference>
<dbReference type="OrthoDB" id="1737296at2759"/>
<feature type="domain" description="Reverse transcriptase Ty1/copia-type" evidence="2">
    <location>
        <begin position="294"/>
        <end position="536"/>
    </location>
</feature>
<organism evidence="4 5">
    <name type="scientific">Microthlaspi erraticum</name>
    <dbReference type="NCBI Taxonomy" id="1685480"/>
    <lineage>
        <taxon>Eukaryota</taxon>
        <taxon>Viridiplantae</taxon>
        <taxon>Streptophyta</taxon>
        <taxon>Embryophyta</taxon>
        <taxon>Tracheophyta</taxon>
        <taxon>Spermatophyta</taxon>
        <taxon>Magnoliopsida</taxon>
        <taxon>eudicotyledons</taxon>
        <taxon>Gunneridae</taxon>
        <taxon>Pentapetalae</taxon>
        <taxon>rosids</taxon>
        <taxon>malvids</taxon>
        <taxon>Brassicales</taxon>
        <taxon>Brassicaceae</taxon>
        <taxon>Coluteocarpeae</taxon>
        <taxon>Microthlaspi</taxon>
    </lineage>
</organism>
<sequence length="541" mass="61092">MLSSTKSHFPALNLPNLCWRMKNLVSTGRTNRQRLTKITPPLRLLSLSQDLQRELSNRHHHNNITKSTTTVAIGDAYLSWALHHGFSFSTTTNTTSAIKNQIPFTLLFNKRPTYDHLRVFGCLCFPSLNHSNLHKLSPRTTPCLFLGYPSQHRGYRCLDLKTNKIIISRHVHFDEEKFPAAVQTKNKNAAYQFLDPIEEASPLFQSILQTPIASQTQPPPAPAQTLPPPTQPPPAPTRHTMTTRSKAGIRKPKTVISLLTKTKSPLPKNHIHALSDPNWTPSMTDEYDAMIKTKSWSLVPRPPNVNIVSSIWLYTHKHDADGALTRHKSRLVANGKSQEAGVDFKETFSPVVKPATIRTVLNIGVARNWPIHQLDVQNAFLHGELEETVYMHQPPGFVDKRFPHHVCKLQRPIYGLKQSPRAWNARFSKFINQLGFVTSKADVSLFVYRKDSELAYILLYVDDILLTASSTSLMQQIISSLKSEFPMKDLGKIHHFLGIKVEYNSKGLLLSQTTYAKEILNRAGMSDCKPCATPIKRCLVS</sequence>
<keyword evidence="5" id="KW-1185">Reference proteome</keyword>
<dbReference type="Proteomes" id="UP000467841">
    <property type="component" value="Unassembled WGS sequence"/>
</dbReference>
<name>A0A6D2KS97_9BRAS</name>
<evidence type="ECO:0000259" key="3">
    <source>
        <dbReference type="Pfam" id="PF25597"/>
    </source>
</evidence>
<accession>A0A6D2KS97</accession>
<feature type="domain" description="Retroviral polymerase SH3-like" evidence="3">
    <location>
        <begin position="122"/>
        <end position="183"/>
    </location>
</feature>
<dbReference type="SUPFAM" id="SSF56672">
    <property type="entry name" value="DNA/RNA polymerases"/>
    <property type="match status" value="1"/>
</dbReference>
<evidence type="ECO:0000259" key="2">
    <source>
        <dbReference type="Pfam" id="PF07727"/>
    </source>
</evidence>
<dbReference type="PANTHER" id="PTHR43383">
    <property type="entry name" value="NODULIN 6"/>
    <property type="match status" value="1"/>
</dbReference>
<feature type="compositionally biased region" description="Pro residues" evidence="1">
    <location>
        <begin position="217"/>
        <end position="236"/>
    </location>
</feature>
<evidence type="ECO:0000313" key="4">
    <source>
        <dbReference type="EMBL" id="CAA7055236.1"/>
    </source>
</evidence>
<dbReference type="InterPro" id="IPR043502">
    <property type="entry name" value="DNA/RNA_pol_sf"/>
</dbReference>
<evidence type="ECO:0000256" key="1">
    <source>
        <dbReference type="SAM" id="MobiDB-lite"/>
    </source>
</evidence>
<proteinExistence type="predicted"/>
<comment type="caution">
    <text evidence="4">The sequence shown here is derived from an EMBL/GenBank/DDBJ whole genome shotgun (WGS) entry which is preliminary data.</text>
</comment>
<dbReference type="InterPro" id="IPR013103">
    <property type="entry name" value="RVT_2"/>
</dbReference>
<evidence type="ECO:0000313" key="5">
    <source>
        <dbReference type="Proteomes" id="UP000467841"/>
    </source>
</evidence>
<dbReference type="AlphaFoldDB" id="A0A6D2KS97"/>
<dbReference type="Pfam" id="PF07727">
    <property type="entry name" value="RVT_2"/>
    <property type="match status" value="1"/>
</dbReference>
<reference evidence="4" key="1">
    <citation type="submission" date="2020-01" db="EMBL/GenBank/DDBJ databases">
        <authorList>
            <person name="Mishra B."/>
        </authorList>
    </citation>
    <scope>NUCLEOTIDE SEQUENCE [LARGE SCALE GENOMIC DNA]</scope>
</reference>
<feature type="region of interest" description="Disordered" evidence="1">
    <location>
        <begin position="213"/>
        <end position="248"/>
    </location>
</feature>
<dbReference type="EMBL" id="CACVBM020001607">
    <property type="protein sequence ID" value="CAA7055236.1"/>
    <property type="molecule type" value="Genomic_DNA"/>
</dbReference>
<dbReference type="InterPro" id="IPR057670">
    <property type="entry name" value="SH3_retrovirus"/>
</dbReference>
<gene>
    <name evidence="4" type="ORF">MERR_LOCUS42472</name>
</gene>
<protein>
    <submittedName>
        <fullName evidence="4">Uncharacterized protein</fullName>
    </submittedName>
</protein>
<dbReference type="Pfam" id="PF25597">
    <property type="entry name" value="SH3_retrovirus"/>
    <property type="match status" value="1"/>
</dbReference>